<dbReference type="Gene3D" id="3.20.20.80">
    <property type="entry name" value="Glycosidases"/>
    <property type="match status" value="1"/>
</dbReference>
<keyword evidence="5" id="KW-0326">Glycosidase</keyword>
<dbReference type="NCBIfam" id="NF008183">
    <property type="entry name" value="PRK10933.1"/>
    <property type="match status" value="1"/>
</dbReference>
<evidence type="ECO:0000256" key="5">
    <source>
        <dbReference type="ARBA" id="ARBA00023295"/>
    </source>
</evidence>
<evidence type="ECO:0000313" key="10">
    <source>
        <dbReference type="Proteomes" id="UP000269301"/>
    </source>
</evidence>
<keyword evidence="3" id="KW-0963">Cytoplasm</keyword>
<evidence type="ECO:0000259" key="8">
    <source>
        <dbReference type="SMART" id="SM00642"/>
    </source>
</evidence>
<dbReference type="EMBL" id="RBZP01000010">
    <property type="protein sequence ID" value="RKQ32506.1"/>
    <property type="molecule type" value="Genomic_DNA"/>
</dbReference>
<evidence type="ECO:0000256" key="4">
    <source>
        <dbReference type="ARBA" id="ARBA00022801"/>
    </source>
</evidence>
<feature type="domain" description="Glycosyl hydrolase family 13 catalytic" evidence="8">
    <location>
        <begin position="13"/>
        <end position="421"/>
    </location>
</feature>
<dbReference type="Pfam" id="PF00128">
    <property type="entry name" value="Alpha-amylase"/>
    <property type="match status" value="1"/>
</dbReference>
<protein>
    <recommendedName>
        <fullName evidence="7">oligo-1,6-glucosidase</fullName>
        <ecNumber evidence="7">3.2.1.10</ecNumber>
    </recommendedName>
</protein>
<dbReference type="SUPFAM" id="SSF51445">
    <property type="entry name" value="(Trans)glycosidases"/>
    <property type="match status" value="1"/>
</dbReference>
<dbReference type="GO" id="GO:0009313">
    <property type="term" value="P:oligosaccharide catabolic process"/>
    <property type="evidence" value="ECO:0007669"/>
    <property type="project" value="TreeGrafter"/>
</dbReference>
<dbReference type="RefSeq" id="WP_121204775.1">
    <property type="nucleotide sequence ID" value="NZ_RBZP01000010.1"/>
</dbReference>
<proteinExistence type="inferred from homology"/>
<dbReference type="InterPro" id="IPR045857">
    <property type="entry name" value="O16G_dom_2"/>
</dbReference>
<comment type="caution">
    <text evidence="9">The sequence shown here is derived from an EMBL/GenBank/DDBJ whole genome shotgun (WGS) entry which is preliminary data.</text>
</comment>
<dbReference type="GO" id="GO:0004556">
    <property type="term" value="F:alpha-amylase activity"/>
    <property type="evidence" value="ECO:0007669"/>
    <property type="project" value="TreeGrafter"/>
</dbReference>
<dbReference type="InterPro" id="IPR006047">
    <property type="entry name" value="GH13_cat_dom"/>
</dbReference>
<evidence type="ECO:0000256" key="6">
    <source>
        <dbReference type="ARBA" id="ARBA00036217"/>
    </source>
</evidence>
<accession>A0A495A1A3</accession>
<reference evidence="9 10" key="1">
    <citation type="journal article" date="2016" name="Int. J. Syst. Evol. Microbiol.">
        <title>Oceanobacillus halophilus sp. nov., a novel moderately halophilic bacterium from a hypersaline lake.</title>
        <authorList>
            <person name="Amoozegar M.A."/>
            <person name="Bagheri M."/>
            <person name="Makhdoumi A."/>
            <person name="Nikou M.M."/>
            <person name="Fazeli S.A.S."/>
            <person name="Schumann P."/>
            <person name="Sproer C."/>
            <person name="Sanchez-Porro C."/>
            <person name="Ventosa A."/>
        </authorList>
    </citation>
    <scope>NUCLEOTIDE SEQUENCE [LARGE SCALE GENOMIC DNA]</scope>
    <source>
        <strain evidence="9 10">DSM 23996</strain>
    </source>
</reference>
<evidence type="ECO:0000256" key="1">
    <source>
        <dbReference type="ARBA" id="ARBA00004496"/>
    </source>
</evidence>
<evidence type="ECO:0000256" key="7">
    <source>
        <dbReference type="ARBA" id="ARBA00038939"/>
    </source>
</evidence>
<keyword evidence="10" id="KW-1185">Reference proteome</keyword>
<comment type="similarity">
    <text evidence="2">Belongs to the glycosyl hydrolase 13 family.</text>
</comment>
<dbReference type="GO" id="GO:0005737">
    <property type="term" value="C:cytoplasm"/>
    <property type="evidence" value="ECO:0007669"/>
    <property type="project" value="UniProtKB-SubCell"/>
</dbReference>
<dbReference type="CDD" id="cd11333">
    <property type="entry name" value="AmyAc_SI_OligoGlu_DGase"/>
    <property type="match status" value="1"/>
</dbReference>
<dbReference type="Pfam" id="PF23915">
    <property type="entry name" value="SusG_C"/>
    <property type="match status" value="1"/>
</dbReference>
<dbReference type="SMART" id="SM00642">
    <property type="entry name" value="Aamy"/>
    <property type="match status" value="1"/>
</dbReference>
<keyword evidence="4" id="KW-0378">Hydrolase</keyword>
<name>A0A495A1A3_9BACI</name>
<evidence type="ECO:0000313" key="9">
    <source>
        <dbReference type="EMBL" id="RKQ32506.1"/>
    </source>
</evidence>
<evidence type="ECO:0000256" key="2">
    <source>
        <dbReference type="ARBA" id="ARBA00008061"/>
    </source>
</evidence>
<sequence length="562" mass="66695">MEKKWWKESVVYQIYPRSFKDSNGDGIGDINGIIEKLDYLKELGIDVIWMSPMYESPNDDNGYDISDYQKIMDEFGTMEDYERMVAEIHKRGMKIVMDLVVNHTSDEHNWFVESRKSKDNPYRDYYIWRPGKDGKEPSNWQSYFSGSTWEYDKTTDEYYLHLFSKKQPDLNWENPKVRQEVYDMMTWWLEKDIDGFRMDMINVISKNKDFPDITRKNREGNYQWASKHFVNGPKIHEYLQEMKEKVLSNYDIMTVGEMQEIIPEEAVKYVNSEDGTLNMVFHFQHMRIDARNGNKWDLKPFDLIELKEVMTTWQKELEGKGWNSLYLSNHDQARPVSRFGNDKEYRIESAKMLGTWLHMMQGTPYVYQGEELGMTNVKFPSIEDYHCRETLGMYEDATKNLGKDPEEIMPSIYAKSRDNARTPMQWDDSENAGFTEGTPWIMVNPNYKEINAKQAVNDPNSIFNYYRKLIRLRKDNPIIVYGTYDLILKDDEKIYAYTRTLGNEKLLVVANFTSEKPIFKLPEGFPYKSYQLFIANYDVDEGESIESFVLKPYEVRVYKLDI</sequence>
<comment type="catalytic activity">
    <reaction evidence="6">
        <text>Hydrolysis of (1-&gt;6)-alpha-D-glucosidic linkages in some oligosaccharides produced from starch and glycogen by alpha-amylase, and in isomaltose.</text>
        <dbReference type="EC" id="3.2.1.10"/>
    </reaction>
</comment>
<dbReference type="FunFam" id="3.90.400.10:FF:000002">
    <property type="entry name" value="Sucrose isomerase"/>
    <property type="match status" value="1"/>
</dbReference>
<dbReference type="AlphaFoldDB" id="A0A495A1A3"/>
<dbReference type="FunFam" id="2.60.40.1180:FF:000007">
    <property type="entry name" value="Sucrose isomerase"/>
    <property type="match status" value="1"/>
</dbReference>
<dbReference type="PANTHER" id="PTHR10357">
    <property type="entry name" value="ALPHA-AMYLASE FAMILY MEMBER"/>
    <property type="match status" value="1"/>
</dbReference>
<comment type="subcellular location">
    <subcellularLocation>
        <location evidence="1">Cytoplasm</location>
    </subcellularLocation>
</comment>
<dbReference type="InterPro" id="IPR056300">
    <property type="entry name" value="SusG-like_C"/>
</dbReference>
<dbReference type="Gene3D" id="3.90.400.10">
    <property type="entry name" value="Oligo-1,6-glucosidase, Domain 2"/>
    <property type="match status" value="1"/>
</dbReference>
<dbReference type="InterPro" id="IPR017853">
    <property type="entry name" value="GH"/>
</dbReference>
<dbReference type="SUPFAM" id="SSF51011">
    <property type="entry name" value="Glycosyl hydrolase domain"/>
    <property type="match status" value="1"/>
</dbReference>
<dbReference type="GO" id="GO:0004574">
    <property type="term" value="F:oligo-1,6-glucosidase activity"/>
    <property type="evidence" value="ECO:0007669"/>
    <property type="project" value="UniProtKB-EC"/>
</dbReference>
<dbReference type="FunFam" id="3.20.20.80:FF:000014">
    <property type="entry name" value="Alpha,alpha-phosphotrehalase"/>
    <property type="match status" value="1"/>
</dbReference>
<gene>
    <name evidence="9" type="ORF">D8M06_12645</name>
</gene>
<dbReference type="PANTHER" id="PTHR10357:SF184">
    <property type="entry name" value="OLIGO-1,6-GLUCOSIDASE 1"/>
    <property type="match status" value="1"/>
</dbReference>
<dbReference type="OrthoDB" id="9805159at2"/>
<dbReference type="Gene3D" id="2.60.40.1180">
    <property type="entry name" value="Golgi alpha-mannosidase II"/>
    <property type="match status" value="1"/>
</dbReference>
<dbReference type="Proteomes" id="UP000269301">
    <property type="component" value="Unassembled WGS sequence"/>
</dbReference>
<dbReference type="FunFam" id="3.20.20.80:FF:000064">
    <property type="entry name" value="Oligo-1,6-glucosidase"/>
    <property type="match status" value="1"/>
</dbReference>
<dbReference type="EC" id="3.2.1.10" evidence="7"/>
<dbReference type="InterPro" id="IPR013780">
    <property type="entry name" value="Glyco_hydro_b"/>
</dbReference>
<organism evidence="9 10">
    <name type="scientific">Oceanobacillus halophilus</name>
    <dbReference type="NCBI Taxonomy" id="930130"/>
    <lineage>
        <taxon>Bacteria</taxon>
        <taxon>Bacillati</taxon>
        <taxon>Bacillota</taxon>
        <taxon>Bacilli</taxon>
        <taxon>Bacillales</taxon>
        <taxon>Bacillaceae</taxon>
        <taxon>Oceanobacillus</taxon>
    </lineage>
</organism>
<evidence type="ECO:0000256" key="3">
    <source>
        <dbReference type="ARBA" id="ARBA00022490"/>
    </source>
</evidence>